<feature type="region of interest" description="Disordered" evidence="1">
    <location>
        <begin position="1"/>
        <end position="30"/>
    </location>
</feature>
<organism evidence="2 3">
    <name type="scientific">Fimbriiglobus ruber</name>
    <dbReference type="NCBI Taxonomy" id="1908690"/>
    <lineage>
        <taxon>Bacteria</taxon>
        <taxon>Pseudomonadati</taxon>
        <taxon>Planctomycetota</taxon>
        <taxon>Planctomycetia</taxon>
        <taxon>Gemmatales</taxon>
        <taxon>Gemmataceae</taxon>
        <taxon>Fimbriiglobus</taxon>
    </lineage>
</organism>
<dbReference type="EMBL" id="NIDE01000001">
    <property type="protein sequence ID" value="OWK46838.1"/>
    <property type="molecule type" value="Genomic_DNA"/>
</dbReference>
<evidence type="ECO:0000313" key="2">
    <source>
        <dbReference type="EMBL" id="OWK46838.1"/>
    </source>
</evidence>
<accession>A0A225E7V0</accession>
<protein>
    <submittedName>
        <fullName evidence="2">Uncharacterized protein</fullName>
    </submittedName>
</protein>
<proteinExistence type="predicted"/>
<dbReference type="Proteomes" id="UP000214646">
    <property type="component" value="Unassembled WGS sequence"/>
</dbReference>
<sequence>MFISRDGYSLRPTDPRRQGRGRCASGGGDGKDLFTSEIVRPVRGCPARAFAEIQARGLANRSNFGHARDAIVPRDAAAIMGESGGNRVQNTTRKSRTRVDAAGRNSLAATHAGSRW</sequence>
<name>A0A225E7V0_9BACT</name>
<feature type="region of interest" description="Disordered" evidence="1">
    <location>
        <begin position="82"/>
        <end position="116"/>
    </location>
</feature>
<comment type="caution">
    <text evidence="2">The sequence shown here is derived from an EMBL/GenBank/DDBJ whole genome shotgun (WGS) entry which is preliminary data.</text>
</comment>
<evidence type="ECO:0000313" key="3">
    <source>
        <dbReference type="Proteomes" id="UP000214646"/>
    </source>
</evidence>
<dbReference type="AlphaFoldDB" id="A0A225E7V0"/>
<evidence type="ECO:0000256" key="1">
    <source>
        <dbReference type="SAM" id="MobiDB-lite"/>
    </source>
</evidence>
<reference evidence="3" key="1">
    <citation type="submission" date="2017-06" db="EMBL/GenBank/DDBJ databases">
        <title>Genome analysis of Fimbriiglobus ruber SP5, the first member of the order Planctomycetales with confirmed chitinolytic capability.</title>
        <authorList>
            <person name="Ravin N.V."/>
            <person name="Rakitin A.L."/>
            <person name="Ivanova A.A."/>
            <person name="Beletsky A.V."/>
            <person name="Kulichevskaya I.S."/>
            <person name="Mardanov A.V."/>
            <person name="Dedysh S.N."/>
        </authorList>
    </citation>
    <scope>NUCLEOTIDE SEQUENCE [LARGE SCALE GENOMIC DNA]</scope>
    <source>
        <strain evidence="3">SP5</strain>
    </source>
</reference>
<gene>
    <name evidence="2" type="ORF">FRUB_00537</name>
</gene>
<keyword evidence="3" id="KW-1185">Reference proteome</keyword>